<dbReference type="RefSeq" id="WP_324273592.1">
    <property type="nucleotide sequence ID" value="NZ_CP141261.1"/>
</dbReference>
<proteinExistence type="predicted"/>
<feature type="compositionally biased region" description="Low complexity" evidence="1">
    <location>
        <begin position="154"/>
        <end position="166"/>
    </location>
</feature>
<feature type="compositionally biased region" description="Polar residues" evidence="1">
    <location>
        <begin position="175"/>
        <end position="185"/>
    </location>
</feature>
<protein>
    <submittedName>
        <fullName evidence="2">Uncharacterized protein</fullName>
    </submittedName>
</protein>
<gene>
    <name evidence="2" type="ORF">U6N30_19620</name>
</gene>
<dbReference type="EMBL" id="CP141261">
    <property type="protein sequence ID" value="WRL62237.1"/>
    <property type="molecule type" value="Genomic_DNA"/>
</dbReference>
<evidence type="ECO:0000256" key="1">
    <source>
        <dbReference type="SAM" id="MobiDB-lite"/>
    </source>
</evidence>
<keyword evidence="3" id="KW-1185">Reference proteome</keyword>
<reference evidence="2 3" key="1">
    <citation type="submission" date="2023-12" db="EMBL/GenBank/DDBJ databases">
        <title>Blastococcus brunescens sp. nov., an actonobacterium isolated from sandstone collected in sahara desert.</title>
        <authorList>
            <person name="Gtari M."/>
            <person name="Ghodhbane F."/>
        </authorList>
    </citation>
    <scope>NUCLEOTIDE SEQUENCE [LARGE SCALE GENOMIC DNA]</scope>
    <source>
        <strain evidence="2 3">BMG 8361</strain>
    </source>
</reference>
<sequence length="185" mass="19863">MTGGPVHVPPADRDRFLTVFYPALQRALPVRSSDGSVELPEVLPPQLCVHVEHAAGHRVRLTWSVRYRAGDSVRQVPLASPGGAADAVRDLAAEDRVLRALPEPPDRLLRMWRVAPKAGPMPVAELSGVDAAVLTTDFLPRLADAGVLVEVTGSRRSSGGRTPSRWSRCRPPTAGTPTGSTWASR</sequence>
<accession>A0ABZ1AVR7</accession>
<name>A0ABZ1AVR7_9ACTN</name>
<dbReference type="Proteomes" id="UP001324287">
    <property type="component" value="Chromosome"/>
</dbReference>
<feature type="region of interest" description="Disordered" evidence="1">
    <location>
        <begin position="153"/>
        <end position="185"/>
    </location>
</feature>
<evidence type="ECO:0000313" key="2">
    <source>
        <dbReference type="EMBL" id="WRL62237.1"/>
    </source>
</evidence>
<evidence type="ECO:0000313" key="3">
    <source>
        <dbReference type="Proteomes" id="UP001324287"/>
    </source>
</evidence>
<organism evidence="2 3">
    <name type="scientific">Blastococcus brunescens</name>
    <dbReference type="NCBI Taxonomy" id="1564165"/>
    <lineage>
        <taxon>Bacteria</taxon>
        <taxon>Bacillati</taxon>
        <taxon>Actinomycetota</taxon>
        <taxon>Actinomycetes</taxon>
        <taxon>Geodermatophilales</taxon>
        <taxon>Geodermatophilaceae</taxon>
        <taxon>Blastococcus</taxon>
    </lineage>
</organism>